<comment type="caution">
    <text evidence="2">The sequence shown here is derived from an EMBL/GenBank/DDBJ whole genome shotgun (WGS) entry which is preliminary data.</text>
</comment>
<dbReference type="AlphaFoldDB" id="A0A242A6E9"/>
<evidence type="ECO:0000256" key="1">
    <source>
        <dbReference type="ARBA" id="ARBA00008591"/>
    </source>
</evidence>
<evidence type="ECO:0008006" key="4">
    <source>
        <dbReference type="Google" id="ProtNLM"/>
    </source>
</evidence>
<keyword evidence="3" id="KW-1185">Reference proteome</keyword>
<reference evidence="2 3" key="1">
    <citation type="submission" date="2017-05" db="EMBL/GenBank/DDBJ databases">
        <title>The Genome Sequence of Enterococcus sp. 8G7_MSG3316.</title>
        <authorList>
            <consortium name="The Broad Institute Genomics Platform"/>
            <consortium name="The Broad Institute Genomic Center for Infectious Diseases"/>
            <person name="Earl A."/>
            <person name="Manson A."/>
            <person name="Schwartman J."/>
            <person name="Gilmore M."/>
            <person name="Abouelleil A."/>
            <person name="Cao P."/>
            <person name="Chapman S."/>
            <person name="Cusick C."/>
            <person name="Shea T."/>
            <person name="Young S."/>
            <person name="Neafsey D."/>
            <person name="Nusbaum C."/>
            <person name="Birren B."/>
        </authorList>
    </citation>
    <scope>NUCLEOTIDE SEQUENCE [LARGE SCALE GENOMIC DNA]</scope>
    <source>
        <strain evidence="2 3">8G7_MSG3316</strain>
    </source>
</reference>
<evidence type="ECO:0000313" key="2">
    <source>
        <dbReference type="EMBL" id="OTN76617.1"/>
    </source>
</evidence>
<name>A0A242A6E9_9ENTE</name>
<dbReference type="Pfam" id="PF01865">
    <property type="entry name" value="PhoU_div"/>
    <property type="match status" value="1"/>
</dbReference>
<dbReference type="PANTHER" id="PTHR37298:SF1">
    <property type="entry name" value="UPF0111 PROTEIN YKAA"/>
    <property type="match status" value="1"/>
</dbReference>
<sequence length="207" mass="23516">MARKKSFDYFAAMEQLATNGHLAAQRFSVLIHDYSETALAEAAAEIHALEKEGDKVMAALTNELYDSFITPIDREDILIISERLDDILDGIMGLTYLFENLVITSLRPETNRFADMITQATQGVETALKEFPKFKNSKTLRKMITDVNAIESEADLLYSQMKKALFTDETDVLEIIKWKDIYDRFESIINDTEDAVDIIDGMVIKNT</sequence>
<dbReference type="InterPro" id="IPR052912">
    <property type="entry name" value="UPF0111_domain"/>
</dbReference>
<dbReference type="InterPro" id="IPR038078">
    <property type="entry name" value="PhoU-like_sf"/>
</dbReference>
<dbReference type="EMBL" id="NGKU01000001">
    <property type="protein sequence ID" value="OTN76617.1"/>
    <property type="molecule type" value="Genomic_DNA"/>
</dbReference>
<dbReference type="RefSeq" id="WP_086274551.1">
    <property type="nucleotide sequence ID" value="NZ_NGKU01000001.1"/>
</dbReference>
<comment type="similarity">
    <text evidence="1">Belongs to the UPF0111 family.</text>
</comment>
<evidence type="ECO:0000313" key="3">
    <source>
        <dbReference type="Proteomes" id="UP000195043"/>
    </source>
</evidence>
<protein>
    <recommendedName>
        <fullName evidence="4">TIGR00153 family protein</fullName>
    </recommendedName>
</protein>
<dbReference type="Proteomes" id="UP000195043">
    <property type="component" value="Unassembled WGS sequence"/>
</dbReference>
<dbReference type="Gene3D" id="1.20.58.220">
    <property type="entry name" value="Phosphate transport system protein phou homolog 2, domain 2"/>
    <property type="match status" value="1"/>
</dbReference>
<dbReference type="OrthoDB" id="9797568at2"/>
<dbReference type="InterPro" id="IPR018445">
    <property type="entry name" value="Put_Phosphate_transp_reg"/>
</dbReference>
<gene>
    <name evidence="2" type="ORF">A5886_001695</name>
</gene>
<proteinExistence type="inferred from homology"/>
<dbReference type="PANTHER" id="PTHR37298">
    <property type="entry name" value="UPF0111 PROTEIN YKAA"/>
    <property type="match status" value="1"/>
</dbReference>
<organism evidence="2 3">
    <name type="scientific">Candidatus Enterococcus testudinis</name>
    <dbReference type="NCBI Taxonomy" id="1834191"/>
    <lineage>
        <taxon>Bacteria</taxon>
        <taxon>Bacillati</taxon>
        <taxon>Bacillota</taxon>
        <taxon>Bacilli</taxon>
        <taxon>Lactobacillales</taxon>
        <taxon>Enterococcaceae</taxon>
        <taxon>Enterococcus</taxon>
    </lineage>
</organism>
<accession>A0A242A6E9</accession>
<dbReference type="STRING" id="1834191.A5886_001695"/>